<dbReference type="Pfam" id="PF07510">
    <property type="entry name" value="GmrSD_C"/>
    <property type="match status" value="1"/>
</dbReference>
<dbReference type="EMBL" id="MEHK01000001">
    <property type="protein sequence ID" value="OEJ35326.1"/>
    <property type="molecule type" value="Genomic_DNA"/>
</dbReference>
<reference evidence="3 4" key="1">
    <citation type="submission" date="2016-08" db="EMBL/GenBank/DDBJ databases">
        <title>The complete genome of Streptomyces subrutilus 10-1-1.</title>
        <authorList>
            <person name="Chen X."/>
        </authorList>
    </citation>
    <scope>NUCLEOTIDE SEQUENCE [LARGE SCALE GENOMIC DNA]</scope>
    <source>
        <strain evidence="3 4">10-1-1</strain>
    </source>
</reference>
<evidence type="ECO:0000256" key="1">
    <source>
        <dbReference type="SAM" id="SignalP"/>
    </source>
</evidence>
<evidence type="ECO:0000313" key="3">
    <source>
        <dbReference type="EMBL" id="OEJ35326.1"/>
    </source>
</evidence>
<keyword evidence="4" id="KW-1185">Reference proteome</keyword>
<evidence type="ECO:0000313" key="4">
    <source>
        <dbReference type="Proteomes" id="UP000095705"/>
    </source>
</evidence>
<gene>
    <name evidence="3" type="ORF">BGK67_32145</name>
</gene>
<feature type="signal peptide" evidence="1">
    <location>
        <begin position="1"/>
        <end position="25"/>
    </location>
</feature>
<dbReference type="InterPro" id="IPR011089">
    <property type="entry name" value="GmrSD_C"/>
</dbReference>
<dbReference type="Proteomes" id="UP000095705">
    <property type="component" value="Unassembled WGS sequence"/>
</dbReference>
<comment type="caution">
    <text evidence="3">The sequence shown here is derived from an EMBL/GenBank/DDBJ whole genome shotgun (WGS) entry which is preliminary data.</text>
</comment>
<dbReference type="AlphaFoldDB" id="A0A1E5Q0S0"/>
<feature type="chain" id="PRO_5009183939" description="GmrSD restriction endonucleases C-terminal domain-containing protein" evidence="1">
    <location>
        <begin position="26"/>
        <end position="231"/>
    </location>
</feature>
<evidence type="ECO:0000259" key="2">
    <source>
        <dbReference type="Pfam" id="PF07510"/>
    </source>
</evidence>
<keyword evidence="1" id="KW-0732">Signal</keyword>
<dbReference type="STRING" id="36818.BGK67_32145"/>
<accession>A0A1E5Q0S0</accession>
<organism evidence="3 4">
    <name type="scientific">Streptomyces subrutilus</name>
    <dbReference type="NCBI Taxonomy" id="36818"/>
    <lineage>
        <taxon>Bacteria</taxon>
        <taxon>Bacillati</taxon>
        <taxon>Actinomycetota</taxon>
        <taxon>Actinomycetes</taxon>
        <taxon>Kitasatosporales</taxon>
        <taxon>Streptomycetaceae</taxon>
        <taxon>Streptomyces</taxon>
    </lineage>
</organism>
<name>A0A1E5Q0S0_9ACTN</name>
<dbReference type="PANTHER" id="PTHR24094:SF15">
    <property type="entry name" value="AMP-DEPENDENT SYNTHETASE_LIGASE DOMAIN-CONTAINING PROTEIN-RELATED"/>
    <property type="match status" value="1"/>
</dbReference>
<feature type="domain" description="GmrSD restriction endonucleases C-terminal" evidence="2">
    <location>
        <begin position="112"/>
        <end position="215"/>
    </location>
</feature>
<sequence length="231" mass="24561">MMIMKRSVATAAFALTLSLPTAAHAAAQSAAPAPVAAVVPQVLPLGVAVGALPLAVEDRTGYQRTSFRHWNAGDIPADGCNTRAEVLLAEAIVYPEIGPGCTLTGGVWWSYYDEREVTPAGALDIDHMVPLAEAWDSGASSWTAQRREAYANDQGQQASLVAVTARSNRSKADQDPAEWLPPSADALCRYGAEWTATKLRWGLAVDEAERDRLLDIAAGCRGTDVEFTPAP</sequence>
<protein>
    <recommendedName>
        <fullName evidence="2">GmrSD restriction endonucleases C-terminal domain-containing protein</fullName>
    </recommendedName>
</protein>
<dbReference type="PANTHER" id="PTHR24094">
    <property type="entry name" value="SECRETED PROTEIN"/>
    <property type="match status" value="1"/>
</dbReference>
<proteinExistence type="predicted"/>